<evidence type="ECO:0000256" key="2">
    <source>
        <dbReference type="SAM" id="SignalP"/>
    </source>
</evidence>
<feature type="region of interest" description="Disordered" evidence="1">
    <location>
        <begin position="198"/>
        <end position="226"/>
    </location>
</feature>
<protein>
    <recommendedName>
        <fullName evidence="5">Lipoprotein</fullName>
    </recommendedName>
</protein>
<dbReference type="Pfam" id="PF03640">
    <property type="entry name" value="Lipoprotein_15"/>
    <property type="match status" value="2"/>
</dbReference>
<dbReference type="PROSITE" id="PS51257">
    <property type="entry name" value="PROKAR_LIPOPROTEIN"/>
    <property type="match status" value="1"/>
</dbReference>
<evidence type="ECO:0008006" key="5">
    <source>
        <dbReference type="Google" id="ProtNLM"/>
    </source>
</evidence>
<keyword evidence="4" id="KW-1185">Reference proteome</keyword>
<dbReference type="Proteomes" id="UP001144280">
    <property type="component" value="Unassembled WGS sequence"/>
</dbReference>
<feature type="signal peptide" evidence="2">
    <location>
        <begin position="1"/>
        <end position="23"/>
    </location>
</feature>
<gene>
    <name evidence="3" type="ORF">Pa4123_80830</name>
</gene>
<proteinExistence type="predicted"/>
<keyword evidence="2" id="KW-0732">Signal</keyword>
<evidence type="ECO:0000256" key="1">
    <source>
        <dbReference type="SAM" id="MobiDB-lite"/>
    </source>
</evidence>
<evidence type="ECO:0000313" key="4">
    <source>
        <dbReference type="Proteomes" id="UP001144280"/>
    </source>
</evidence>
<feature type="region of interest" description="Disordered" evidence="1">
    <location>
        <begin position="44"/>
        <end position="71"/>
    </location>
</feature>
<dbReference type="EMBL" id="BSDI01000069">
    <property type="protein sequence ID" value="GLI02805.1"/>
    <property type="molecule type" value="Genomic_DNA"/>
</dbReference>
<organism evidence="3 4">
    <name type="scientific">Phytohabitans aurantiacus</name>
    <dbReference type="NCBI Taxonomy" id="3016789"/>
    <lineage>
        <taxon>Bacteria</taxon>
        <taxon>Bacillati</taxon>
        <taxon>Actinomycetota</taxon>
        <taxon>Actinomycetes</taxon>
        <taxon>Micromonosporales</taxon>
        <taxon>Micromonosporaceae</taxon>
    </lineage>
</organism>
<sequence length="226" mass="23640">MITGKRTALVVSALAGAAALALAGCAPTGYDQNNGDQVEVANQAAAAGEATPTPDASEGAEDTAEEPTKEVAAEDLTTKLTAKKLPRMGTVVVDQDGFTLYRFDKDTVDPAASNCVDKCAKVWPPAFTEDGKPDLVGIDDEKLGVITRPDGTKQLTLGDWALYRYIGDTKPGQWKGQGVGGTWFVVAPDGKRNLTCLPSVTPKAVEPPADDDSKDGGEDSESGYSY</sequence>
<dbReference type="PANTHER" id="PTHR39335">
    <property type="entry name" value="BLL4220 PROTEIN"/>
    <property type="match status" value="1"/>
</dbReference>
<feature type="chain" id="PRO_5045395236" description="Lipoprotein" evidence="2">
    <location>
        <begin position="24"/>
        <end position="226"/>
    </location>
</feature>
<feature type="compositionally biased region" description="Low complexity" evidence="1">
    <location>
        <begin position="44"/>
        <end position="56"/>
    </location>
</feature>
<feature type="compositionally biased region" description="Acidic residues" evidence="1">
    <location>
        <begin position="208"/>
        <end position="226"/>
    </location>
</feature>
<reference evidence="3" key="1">
    <citation type="submission" date="2022-12" db="EMBL/GenBank/DDBJ databases">
        <title>New Phytohabitans aurantiacus sp. RD004123 nov., an actinomycete isolated from soil.</title>
        <authorList>
            <person name="Triningsih D.W."/>
            <person name="Harunari E."/>
            <person name="Igarashi Y."/>
        </authorList>
    </citation>
    <scope>NUCLEOTIDE SEQUENCE</scope>
    <source>
        <strain evidence="3">RD004123</strain>
    </source>
</reference>
<evidence type="ECO:0000313" key="3">
    <source>
        <dbReference type="EMBL" id="GLI02805.1"/>
    </source>
</evidence>
<dbReference type="PANTHER" id="PTHR39335:SF1">
    <property type="entry name" value="BLL4220 PROTEIN"/>
    <property type="match status" value="1"/>
</dbReference>
<accession>A0ABQ5R826</accession>
<dbReference type="InterPro" id="IPR005297">
    <property type="entry name" value="Lipoprotein_repeat"/>
</dbReference>
<name>A0ABQ5R826_9ACTN</name>
<comment type="caution">
    <text evidence="3">The sequence shown here is derived from an EMBL/GenBank/DDBJ whole genome shotgun (WGS) entry which is preliminary data.</text>
</comment>